<dbReference type="AlphaFoldDB" id="A0A6J0UWU8"/>
<dbReference type="PANTHER" id="PTHR11590">
    <property type="entry name" value="PROTEIN-GLUTAMINE GAMMA-GLUTAMYLTRANSFERASE"/>
    <property type="match status" value="1"/>
</dbReference>
<dbReference type="GO" id="GO:0046872">
    <property type="term" value="F:metal ion binding"/>
    <property type="evidence" value="ECO:0007669"/>
    <property type="project" value="UniProtKB-KW"/>
</dbReference>
<proteinExistence type="inferred from homology"/>
<gene>
    <name evidence="6" type="primary">LOC110086223</name>
</gene>
<dbReference type="InterPro" id="IPR050779">
    <property type="entry name" value="Transglutaminase"/>
</dbReference>
<dbReference type="InterPro" id="IPR013783">
    <property type="entry name" value="Ig-like_fold"/>
</dbReference>
<name>A0A6J0UWU8_9SAUR</name>
<feature type="active site" evidence="2">
    <location>
        <position position="327"/>
    </location>
</feature>
<evidence type="ECO:0000256" key="1">
    <source>
        <dbReference type="ARBA" id="ARBA00005968"/>
    </source>
</evidence>
<organism evidence="5 6">
    <name type="scientific">Pogona vitticeps</name>
    <name type="common">central bearded dragon</name>
    <dbReference type="NCBI Taxonomy" id="103695"/>
    <lineage>
        <taxon>Eukaryota</taxon>
        <taxon>Metazoa</taxon>
        <taxon>Chordata</taxon>
        <taxon>Craniata</taxon>
        <taxon>Vertebrata</taxon>
        <taxon>Euteleostomi</taxon>
        <taxon>Lepidosauria</taxon>
        <taxon>Squamata</taxon>
        <taxon>Bifurcata</taxon>
        <taxon>Unidentata</taxon>
        <taxon>Episquamata</taxon>
        <taxon>Toxicofera</taxon>
        <taxon>Iguania</taxon>
        <taxon>Acrodonta</taxon>
        <taxon>Agamidae</taxon>
        <taxon>Amphibolurinae</taxon>
        <taxon>Pogona</taxon>
    </lineage>
</organism>
<keyword evidence="5" id="KW-1185">Reference proteome</keyword>
<dbReference type="Pfam" id="PF01841">
    <property type="entry name" value="Transglut_core"/>
    <property type="match status" value="1"/>
</dbReference>
<evidence type="ECO:0000313" key="5">
    <source>
        <dbReference type="Proteomes" id="UP001652642"/>
    </source>
</evidence>
<dbReference type="OrthoDB" id="437511at2759"/>
<dbReference type="Pfam" id="PF00927">
    <property type="entry name" value="Transglut_C"/>
    <property type="match status" value="2"/>
</dbReference>
<dbReference type="InterPro" id="IPR036238">
    <property type="entry name" value="Transglutaminase_C_sf"/>
</dbReference>
<dbReference type="SMART" id="SM00460">
    <property type="entry name" value="TGc"/>
    <property type="match status" value="1"/>
</dbReference>
<dbReference type="PANTHER" id="PTHR11590:SF36">
    <property type="entry name" value="PROTEIN-GLUTAMINE GAMMA-GLUTAMYLTRANSFERASE E"/>
    <property type="match status" value="1"/>
</dbReference>
<keyword evidence="3" id="KW-0479">Metal-binding</keyword>
<dbReference type="InterPro" id="IPR014756">
    <property type="entry name" value="Ig_E-set"/>
</dbReference>
<evidence type="ECO:0000256" key="2">
    <source>
        <dbReference type="PIRSR" id="PIRSR000459-1"/>
    </source>
</evidence>
<accession>A0A6J0UWU8</accession>
<evidence type="ECO:0000259" key="4">
    <source>
        <dbReference type="SMART" id="SM00460"/>
    </source>
</evidence>
<feature type="active site" evidence="2">
    <location>
        <position position="350"/>
    </location>
</feature>
<feature type="binding site" evidence="3">
    <location>
        <position position="392"/>
    </location>
    <ligand>
        <name>Ca(2+)</name>
        <dbReference type="ChEBI" id="CHEBI:29108"/>
    </ligand>
</feature>
<feature type="binding site" evidence="3">
    <location>
        <position position="390"/>
    </location>
    <ligand>
        <name>Ca(2+)</name>
        <dbReference type="ChEBI" id="CHEBI:29108"/>
    </ligand>
</feature>
<dbReference type="Pfam" id="PF00868">
    <property type="entry name" value="Transglut_N"/>
    <property type="match status" value="1"/>
</dbReference>
<dbReference type="InterPro" id="IPR013808">
    <property type="entry name" value="Transglutaminase_AS"/>
</dbReference>
<dbReference type="SUPFAM" id="SSF81296">
    <property type="entry name" value="E set domains"/>
    <property type="match status" value="1"/>
</dbReference>
<keyword evidence="3" id="KW-0106">Calcium</keyword>
<dbReference type="InterPro" id="IPR008958">
    <property type="entry name" value="Transglutaminase_C"/>
</dbReference>
<dbReference type="Gene3D" id="3.90.260.10">
    <property type="entry name" value="Transglutaminase-like"/>
    <property type="match status" value="1"/>
</dbReference>
<evidence type="ECO:0000256" key="3">
    <source>
        <dbReference type="PIRSR" id="PIRSR000459-2"/>
    </source>
</evidence>
<dbReference type="InterPro" id="IPR001102">
    <property type="entry name" value="Transglutaminase_N"/>
</dbReference>
<dbReference type="PROSITE" id="PS00547">
    <property type="entry name" value="TRANSGLUTAMINASES"/>
    <property type="match status" value="1"/>
</dbReference>
<reference evidence="6" key="1">
    <citation type="submission" date="2025-08" db="UniProtKB">
        <authorList>
            <consortium name="RefSeq"/>
        </authorList>
    </citation>
    <scope>IDENTIFICATION</scope>
</reference>
<protein>
    <submittedName>
        <fullName evidence="6">Protein-glutamine gamma-glutamyltransferase E-like</fullName>
    </submittedName>
</protein>
<dbReference type="InterPro" id="IPR002931">
    <property type="entry name" value="Transglutaminase-like"/>
</dbReference>
<comment type="cofactor">
    <cofactor evidence="3">
        <name>Ca(2+)</name>
        <dbReference type="ChEBI" id="CHEBI:29108"/>
    </cofactor>
    <text evidence="3">Binds 1 Ca(2+) ion per subunit.</text>
</comment>
<feature type="binding site" evidence="3">
    <location>
        <position position="445"/>
    </location>
    <ligand>
        <name>Ca(2+)</name>
        <dbReference type="ChEBI" id="CHEBI:29108"/>
    </ligand>
</feature>
<dbReference type="PIRSF" id="PIRSF000459">
    <property type="entry name" value="TGM_EBP42"/>
    <property type="match status" value="1"/>
</dbReference>
<feature type="domain" description="Transglutaminase-like" evidence="4">
    <location>
        <begin position="261"/>
        <end position="353"/>
    </location>
</feature>
<dbReference type="SUPFAM" id="SSF54001">
    <property type="entry name" value="Cysteine proteinases"/>
    <property type="match status" value="1"/>
</dbReference>
<evidence type="ECO:0000313" key="6">
    <source>
        <dbReference type="RefSeq" id="XP_020662689.2"/>
    </source>
</evidence>
<sequence>MDAVPKIDWKLKENGRGHHTDSYQGTELAVRRGHPFVISLDFGGAAPASNSLTFTVETGSTPALQAKTRVSFGISSASSDGSWGAVQAPSASSGSLSVSISSPANAVIGRYRLGLKAGSASSILGTFVLLFNPWLSADEVFLPKEAERQEYVLSESGVVFVGSANSISPRGWDYGQFQKGILDACLAMLDRSLNHRKDPAADLRRRNDPKYVGRVLSAMVNSNDDNGVLQGNWSGNYSGGASPGSWSGSADILQKWKASGFKPVRYGQCWVFAGVLNTALRCLGMPARTISNFNSAHDTDQTLTIDVYYDNSGNPLNITSDSIWNFHVWNESWFARSDLGSTYNGWQVLDATPQERSTGIFQCGPASLIAIKEGDVDQDYDCPFVFSEVNADRVTWTYDTRSGEKKKIYAETRTIGQFTSTKAVGSFARQDVTGNYKYPEGSAKEREVFKKARGKLNLNTLDATSTQLAAAKKPDVAGKFKLQSPPQVGKDVDLVLLLTNVATAERNLSTNMTAWTIIYTGKPVHEVWKSSMKVTLGPKEEKSIPIKISYADYQQHLTTDNMIRATAVCHIEEGHDALVERDVSLDNPNVTVKVLGPAKVGQEVKVDMVFTNPLEEEVKDCVLQAEGSDLLETKLKIDVPPVKAKQSSRVQFGIKPSKSGTKQLLINFSCNKFQDIKAFEIIDVTN</sequence>
<feature type="binding site" evidence="3">
    <location>
        <position position="440"/>
    </location>
    <ligand>
        <name>Ca(2+)</name>
        <dbReference type="ChEBI" id="CHEBI:29108"/>
    </ligand>
</feature>
<dbReference type="InterPro" id="IPR038765">
    <property type="entry name" value="Papain-like_cys_pep_sf"/>
</dbReference>
<dbReference type="InterPro" id="IPR023608">
    <property type="entry name" value="Transglutaminase_animal"/>
</dbReference>
<feature type="active site" evidence="2">
    <location>
        <position position="269"/>
    </location>
</feature>
<dbReference type="InParanoid" id="A0A6J0UWU8"/>
<dbReference type="Gene3D" id="2.60.40.10">
    <property type="entry name" value="Immunoglobulins"/>
    <property type="match status" value="3"/>
</dbReference>
<dbReference type="GO" id="GO:0003810">
    <property type="term" value="F:protein-glutamine gamma-glutamyltransferase activity"/>
    <property type="evidence" value="ECO:0007669"/>
    <property type="project" value="UniProtKB-EC"/>
</dbReference>
<dbReference type="InterPro" id="IPR036985">
    <property type="entry name" value="Transglutaminase-like_sf"/>
</dbReference>
<comment type="similarity">
    <text evidence="1">Belongs to the transglutaminase superfamily. Transglutaminase family.</text>
</comment>
<dbReference type="GeneID" id="110086223"/>
<dbReference type="FunCoup" id="A0A6J0UWU8">
    <property type="interactions" value="1"/>
</dbReference>
<dbReference type="RefSeq" id="XP_020662689.2">
    <property type="nucleotide sequence ID" value="XM_020807030.2"/>
</dbReference>
<dbReference type="Proteomes" id="UP001652642">
    <property type="component" value="Chromosome 4"/>
</dbReference>
<dbReference type="KEGG" id="pvt:110086223"/>
<dbReference type="SUPFAM" id="SSF49309">
    <property type="entry name" value="Transglutaminase, two C-terminal domains"/>
    <property type="match status" value="2"/>
</dbReference>